<dbReference type="InterPro" id="IPR000989">
    <property type="entry name" value="Rep"/>
</dbReference>
<evidence type="ECO:0000313" key="5">
    <source>
        <dbReference type="Proteomes" id="UP000482487"/>
    </source>
</evidence>
<dbReference type="RefSeq" id="WP_160964245.1">
    <property type="nucleotide sequence ID" value="NZ_WVUD01000087.1"/>
</dbReference>
<dbReference type="GO" id="GO:0006260">
    <property type="term" value="P:DNA replication"/>
    <property type="evidence" value="ECO:0007669"/>
    <property type="project" value="UniProtKB-KW"/>
</dbReference>
<dbReference type="AlphaFoldDB" id="A0A7C9MLR9"/>
<reference evidence="4 5" key="1">
    <citation type="submission" date="2020-01" db="EMBL/GenBank/DDBJ databases">
        <title>Genome sequence of Desulfovibrio aerotolerans DSM 16695(T).</title>
        <authorList>
            <person name="Karnachuk O."/>
            <person name="Avakyan M."/>
            <person name="Mardanov A."/>
            <person name="Kadnikov V."/>
            <person name="Ravin N."/>
        </authorList>
    </citation>
    <scope>NUCLEOTIDE SEQUENCE [LARGE SCALE GENOMIC DNA]</scope>
    <source>
        <strain evidence="4 5">DSM 16695</strain>
    </source>
</reference>
<evidence type="ECO:0000256" key="3">
    <source>
        <dbReference type="SAM" id="MobiDB-lite"/>
    </source>
</evidence>
<dbReference type="EMBL" id="WVUD01000087">
    <property type="protein sequence ID" value="MYL85369.1"/>
    <property type="molecule type" value="Genomic_DNA"/>
</dbReference>
<gene>
    <name evidence="4" type="ORF">GTA51_19955</name>
</gene>
<dbReference type="Pfam" id="PF01446">
    <property type="entry name" value="Rep_1"/>
    <property type="match status" value="1"/>
</dbReference>
<dbReference type="GO" id="GO:0003677">
    <property type="term" value="F:DNA binding"/>
    <property type="evidence" value="ECO:0007669"/>
    <property type="project" value="InterPro"/>
</dbReference>
<name>A0A7C9MLR9_9BACT</name>
<accession>A0A7C9MLR9</accession>
<keyword evidence="2" id="KW-0235">DNA replication</keyword>
<comment type="similarity">
    <text evidence="1">Belongs to the Gram-positive plasmids replication protein type 1 family.</text>
</comment>
<comment type="caution">
    <text evidence="4">The sequence shown here is derived from an EMBL/GenBank/DDBJ whole genome shotgun (WGS) entry which is preliminary data.</text>
</comment>
<evidence type="ECO:0000256" key="1">
    <source>
        <dbReference type="ARBA" id="ARBA00008909"/>
    </source>
</evidence>
<proteinExistence type="inferred from homology"/>
<dbReference type="OrthoDB" id="8566616at2"/>
<sequence>MDFVSSGAALAGPLGKEGVLPPRQGWREDTPAEKADQEKKTRAAVRRGRFLAVKAERVRQTVQDFQTSGVLPTPSKSCWCCGHGIIPGENKTGTPTGAPGFAQIHQYVDKEKEGIEAEGSHYAIAGVVKCGSPFVCPVCSRRINAQRREDIVFITSKMLELKYSYAFATFTASHKYTDSLYDFIERFQEAQRKLKQGKAYRAFRDKWHLKHSIRTAEVTLDHPDSKKKSGWHWHSHVIMFLRRPLLSQVEAEQMQAELSTLWTKACARFGLVADAKHGLDIERPHFKSKNGVVYLDEKNAIKLADYAAKKVSFEASPSPNVKLGRKSDRITSFELIGMVTLGKRHDLMPKLAEFMTAIKGRRSIYLSRGLADLVGLNEQEDAEVVEGKIGAVVYTFDDDEWSKFSRRGKTRAAMHRLDDGLPVEEVVEAYIEGFVSVQQLERIGTEDTKDAALQVWDERTGEALVTEEDIERHFAGDCPPILEVLPVDLAKKNQAPAPARPAGRRSAA</sequence>
<feature type="compositionally biased region" description="Basic and acidic residues" evidence="3">
    <location>
        <begin position="25"/>
        <end position="41"/>
    </location>
</feature>
<evidence type="ECO:0000256" key="2">
    <source>
        <dbReference type="ARBA" id="ARBA00022705"/>
    </source>
</evidence>
<organism evidence="4 5">
    <name type="scientific">Solidesulfovibrio aerotolerans</name>
    <dbReference type="NCBI Taxonomy" id="295255"/>
    <lineage>
        <taxon>Bacteria</taxon>
        <taxon>Pseudomonadati</taxon>
        <taxon>Thermodesulfobacteriota</taxon>
        <taxon>Desulfovibrionia</taxon>
        <taxon>Desulfovibrionales</taxon>
        <taxon>Desulfovibrionaceae</taxon>
        <taxon>Solidesulfovibrio</taxon>
    </lineage>
</organism>
<evidence type="ECO:0000313" key="4">
    <source>
        <dbReference type="EMBL" id="MYL85369.1"/>
    </source>
</evidence>
<keyword evidence="5" id="KW-1185">Reference proteome</keyword>
<protein>
    <submittedName>
        <fullName evidence="4">Protein rep</fullName>
    </submittedName>
</protein>
<dbReference type="Proteomes" id="UP000482487">
    <property type="component" value="Unassembled WGS sequence"/>
</dbReference>
<feature type="region of interest" description="Disordered" evidence="3">
    <location>
        <begin position="1"/>
        <end position="43"/>
    </location>
</feature>